<evidence type="ECO:0008006" key="3">
    <source>
        <dbReference type="Google" id="ProtNLM"/>
    </source>
</evidence>
<dbReference type="EMBL" id="BAABFA010000001">
    <property type="protein sequence ID" value="GAA4459533.1"/>
    <property type="molecule type" value="Genomic_DNA"/>
</dbReference>
<protein>
    <recommendedName>
        <fullName evidence="3">Lipoprotein</fullName>
    </recommendedName>
</protein>
<dbReference type="PROSITE" id="PS51257">
    <property type="entry name" value="PROKAR_LIPOPROTEIN"/>
    <property type="match status" value="1"/>
</dbReference>
<proteinExistence type="predicted"/>
<evidence type="ECO:0000313" key="2">
    <source>
        <dbReference type="Proteomes" id="UP001500067"/>
    </source>
</evidence>
<reference evidence="2" key="1">
    <citation type="journal article" date="2019" name="Int. J. Syst. Evol. Microbiol.">
        <title>The Global Catalogue of Microorganisms (GCM) 10K type strain sequencing project: providing services to taxonomists for standard genome sequencing and annotation.</title>
        <authorList>
            <consortium name="The Broad Institute Genomics Platform"/>
            <consortium name="The Broad Institute Genome Sequencing Center for Infectious Disease"/>
            <person name="Wu L."/>
            <person name="Ma J."/>
        </authorList>
    </citation>
    <scope>NUCLEOTIDE SEQUENCE [LARGE SCALE GENOMIC DNA]</scope>
    <source>
        <strain evidence="2">JCM 32105</strain>
    </source>
</reference>
<evidence type="ECO:0000313" key="1">
    <source>
        <dbReference type="EMBL" id="GAA4459533.1"/>
    </source>
</evidence>
<dbReference type="Proteomes" id="UP001500067">
    <property type="component" value="Unassembled WGS sequence"/>
</dbReference>
<accession>A0ABP8N455</accession>
<keyword evidence="2" id="KW-1185">Reference proteome</keyword>
<name>A0ABP8N455_9BACT</name>
<organism evidence="1 2">
    <name type="scientific">Nemorincola caseinilytica</name>
    <dbReference type="NCBI Taxonomy" id="2054315"/>
    <lineage>
        <taxon>Bacteria</taxon>
        <taxon>Pseudomonadati</taxon>
        <taxon>Bacteroidota</taxon>
        <taxon>Chitinophagia</taxon>
        <taxon>Chitinophagales</taxon>
        <taxon>Chitinophagaceae</taxon>
        <taxon>Nemorincola</taxon>
    </lineage>
</organism>
<gene>
    <name evidence="1" type="ORF">GCM10023093_00660</name>
</gene>
<comment type="caution">
    <text evidence="1">The sequence shown here is derived from an EMBL/GenBank/DDBJ whole genome shotgun (WGS) entry which is preliminary data.</text>
</comment>
<dbReference type="RefSeq" id="WP_345076772.1">
    <property type="nucleotide sequence ID" value="NZ_BAABFA010000001.1"/>
</dbReference>
<sequence>MRTLLSLTAFAGLLLFTSCEKNYVCECTTAANGGNPAVVTNEDLGKMKLSEARAKCKDKEGTVLGVSRTCKLN</sequence>